<dbReference type="OrthoDB" id="5959021at2"/>
<dbReference type="eggNOG" id="ENOG5033BKP">
    <property type="taxonomic scope" value="Bacteria"/>
</dbReference>
<organism evidence="3 4">
    <name type="scientific">Paraglaciecola arctica BSs20135</name>
    <dbReference type="NCBI Taxonomy" id="493475"/>
    <lineage>
        <taxon>Bacteria</taxon>
        <taxon>Pseudomonadati</taxon>
        <taxon>Pseudomonadota</taxon>
        <taxon>Gammaproteobacteria</taxon>
        <taxon>Alteromonadales</taxon>
        <taxon>Alteromonadaceae</taxon>
        <taxon>Paraglaciecola</taxon>
    </lineage>
</organism>
<dbReference type="Proteomes" id="UP000006327">
    <property type="component" value="Unassembled WGS sequence"/>
</dbReference>
<dbReference type="STRING" id="493475.GARC_5052"/>
<sequence>MNIKKTLLCGMVTGLMSTSAMAVDVGGVVWDPSDLFDFTSNSNLIEDLLDPGADNIFGTADDVVNTLNGFGKVTGINNTFEATFCPSGCELTYEFGGYLVSSVVASGSDTLLGFTGGWIRFYVDSDTAYNGNSKATATNGPLWLELAAHETFSATHGINTSLNATLNDFGGGTDAGEGAGLLDVMGGLAMSNFDTNTQTDGADWVFTSSFQPIPNNGVTPDGFELFGTADFRGNSIPEPSSLALLGLGMLGLGFGVRRKHK</sequence>
<accession>K6YUZ2</accession>
<comment type="caution">
    <text evidence="3">The sequence shown here is derived from an EMBL/GenBank/DDBJ whole genome shotgun (WGS) entry which is preliminary data.</text>
</comment>
<protein>
    <recommendedName>
        <fullName evidence="2">Ice-binding protein C-terminal domain-containing protein</fullName>
    </recommendedName>
</protein>
<evidence type="ECO:0000256" key="1">
    <source>
        <dbReference type="SAM" id="SignalP"/>
    </source>
</evidence>
<keyword evidence="4" id="KW-1185">Reference proteome</keyword>
<gene>
    <name evidence="3" type="ORF">GARC_5052</name>
</gene>
<dbReference type="RefSeq" id="WP_007625522.1">
    <property type="nucleotide sequence ID" value="NZ_BAEO01000066.1"/>
</dbReference>
<keyword evidence="1" id="KW-0732">Signal</keyword>
<feature type="domain" description="Ice-binding protein C-terminal" evidence="2">
    <location>
        <begin position="235"/>
        <end position="259"/>
    </location>
</feature>
<dbReference type="AlphaFoldDB" id="K6YUZ2"/>
<name>K6YUZ2_9ALTE</name>
<feature type="chain" id="PRO_5003897750" description="Ice-binding protein C-terminal domain-containing protein" evidence="1">
    <location>
        <begin position="23"/>
        <end position="261"/>
    </location>
</feature>
<dbReference type="NCBIfam" id="TIGR02595">
    <property type="entry name" value="PEP_CTERM"/>
    <property type="match status" value="1"/>
</dbReference>
<evidence type="ECO:0000313" key="3">
    <source>
        <dbReference type="EMBL" id="GAC21987.1"/>
    </source>
</evidence>
<dbReference type="Pfam" id="PF07589">
    <property type="entry name" value="PEP-CTERM"/>
    <property type="match status" value="1"/>
</dbReference>
<evidence type="ECO:0000259" key="2">
    <source>
        <dbReference type="Pfam" id="PF07589"/>
    </source>
</evidence>
<reference evidence="3 4" key="1">
    <citation type="journal article" date="2017" name="Antonie Van Leeuwenhoek">
        <title>Rhizobium rhizosphaerae sp. nov., a novel species isolated from rice rhizosphere.</title>
        <authorList>
            <person name="Zhao J.J."/>
            <person name="Zhang J."/>
            <person name="Zhang R.J."/>
            <person name="Zhang C.W."/>
            <person name="Yin H.Q."/>
            <person name="Zhang X.X."/>
        </authorList>
    </citation>
    <scope>NUCLEOTIDE SEQUENCE [LARGE SCALE GENOMIC DNA]</scope>
    <source>
        <strain evidence="3 4">BSs20135</strain>
    </source>
</reference>
<feature type="signal peptide" evidence="1">
    <location>
        <begin position="1"/>
        <end position="22"/>
    </location>
</feature>
<proteinExistence type="predicted"/>
<dbReference type="EMBL" id="BAEO01000066">
    <property type="protein sequence ID" value="GAC21987.1"/>
    <property type="molecule type" value="Genomic_DNA"/>
</dbReference>
<evidence type="ECO:0000313" key="4">
    <source>
        <dbReference type="Proteomes" id="UP000006327"/>
    </source>
</evidence>
<dbReference type="InterPro" id="IPR013424">
    <property type="entry name" value="Ice-binding_C"/>
</dbReference>